<evidence type="ECO:0000256" key="2">
    <source>
        <dbReference type="ARBA" id="ARBA00023163"/>
    </source>
</evidence>
<name>A0A1U8ACI0_NELNU</name>
<dbReference type="GO" id="GO:0003677">
    <property type="term" value="F:DNA binding"/>
    <property type="evidence" value="ECO:0007669"/>
    <property type="project" value="InterPro"/>
</dbReference>
<dbReference type="eggNOG" id="ENOG502QUT4">
    <property type="taxonomic scope" value="Eukaryota"/>
</dbReference>
<dbReference type="GO" id="GO:0003700">
    <property type="term" value="F:DNA-binding transcription factor activity"/>
    <property type="evidence" value="ECO:0007669"/>
    <property type="project" value="InterPro"/>
</dbReference>
<dbReference type="PROSITE" id="PS51294">
    <property type="entry name" value="HTH_MYB"/>
    <property type="match status" value="1"/>
</dbReference>
<feature type="compositionally biased region" description="Polar residues" evidence="4">
    <location>
        <begin position="57"/>
        <end position="75"/>
    </location>
</feature>
<dbReference type="FunCoup" id="A0A1U8ACI0">
    <property type="interactions" value="77"/>
</dbReference>
<feature type="compositionally biased region" description="Basic and acidic residues" evidence="4">
    <location>
        <begin position="9"/>
        <end position="21"/>
    </location>
</feature>
<dbReference type="Pfam" id="PF00249">
    <property type="entry name" value="Myb_DNA-binding"/>
    <property type="match status" value="1"/>
</dbReference>
<sequence>MMNSVILSEGKREEREMKESGDTEGSETNKYPSDKNEDEEVNCESKPKNGGSSSNSTVEQNDQRSSATAGSVRQYNRSKLPRLRWTPDLHLCFVHAVERLGGQDRATPKLLLNLMNIKGLTIAHVKSHLQMYRSKKIDEAGQVIPEHRHFVEVGDRHMYNLTQLPMLQRFNQRTSSCSFRYEETSWRGNGNWISCAPYMVEATTRSGYHGSLSRSNFSLNSGKLTPTPDFNLDISPFEHATKITHESRARLSPFHHPKSWQTPINPNPTETNPTTQLWDNGREQMGCLNNSIIPEASWNITVEEKNTEKRKASDCNLDLNLSLELTPRRDKCTRNSEDVEVGSSFSLSLFSSSSSKQFSRLKGGDDSRKLARSASTLDLTI</sequence>
<dbReference type="InterPro" id="IPR046955">
    <property type="entry name" value="PHR1-like"/>
</dbReference>
<dbReference type="OrthoDB" id="551907at2759"/>
<dbReference type="KEGG" id="nnu:104602537"/>
<dbReference type="InterPro" id="IPR017930">
    <property type="entry name" value="Myb_dom"/>
</dbReference>
<dbReference type="PANTHER" id="PTHR31314:SF164">
    <property type="entry name" value="HTH MYB-TYPE DOMAIN-CONTAINING PROTEIN"/>
    <property type="match status" value="1"/>
</dbReference>
<dbReference type="AlphaFoldDB" id="A0A1U8ACI0"/>
<dbReference type="Gene3D" id="1.10.10.60">
    <property type="entry name" value="Homeodomain-like"/>
    <property type="match status" value="1"/>
</dbReference>
<proteinExistence type="predicted"/>
<dbReference type="Proteomes" id="UP000189703">
    <property type="component" value="Unplaced"/>
</dbReference>
<dbReference type="NCBIfam" id="TIGR01557">
    <property type="entry name" value="myb_SHAQKYF"/>
    <property type="match status" value="1"/>
</dbReference>
<protein>
    <submittedName>
        <fullName evidence="6">Two-component response regulator ARR18-like</fullName>
    </submittedName>
</protein>
<reference evidence="6" key="1">
    <citation type="submission" date="2025-08" db="UniProtKB">
        <authorList>
            <consortium name="RefSeq"/>
        </authorList>
    </citation>
    <scope>IDENTIFICATION</scope>
</reference>
<dbReference type="RefSeq" id="XP_010264566.1">
    <property type="nucleotide sequence ID" value="XM_010266264.2"/>
</dbReference>
<evidence type="ECO:0000256" key="4">
    <source>
        <dbReference type="SAM" id="MobiDB-lite"/>
    </source>
</evidence>
<dbReference type="PANTHER" id="PTHR31314">
    <property type="entry name" value="MYB FAMILY TRANSCRIPTION FACTOR PHL7-LIKE"/>
    <property type="match status" value="1"/>
</dbReference>
<dbReference type="InterPro" id="IPR009057">
    <property type="entry name" value="Homeodomain-like_sf"/>
</dbReference>
<keyword evidence="2" id="KW-0804">Transcription</keyword>
<evidence type="ECO:0000256" key="1">
    <source>
        <dbReference type="ARBA" id="ARBA00023015"/>
    </source>
</evidence>
<keyword evidence="5" id="KW-1185">Reference proteome</keyword>
<evidence type="ECO:0000256" key="3">
    <source>
        <dbReference type="ARBA" id="ARBA00023242"/>
    </source>
</evidence>
<keyword evidence="1" id="KW-0805">Transcription regulation</keyword>
<organism evidence="5 6">
    <name type="scientific">Nelumbo nucifera</name>
    <name type="common">Sacred lotus</name>
    <dbReference type="NCBI Taxonomy" id="4432"/>
    <lineage>
        <taxon>Eukaryota</taxon>
        <taxon>Viridiplantae</taxon>
        <taxon>Streptophyta</taxon>
        <taxon>Embryophyta</taxon>
        <taxon>Tracheophyta</taxon>
        <taxon>Spermatophyta</taxon>
        <taxon>Magnoliopsida</taxon>
        <taxon>Proteales</taxon>
        <taxon>Nelumbonaceae</taxon>
        <taxon>Nelumbo</taxon>
    </lineage>
</organism>
<dbReference type="STRING" id="4432.A0A1U8ACI0"/>
<dbReference type="InterPro" id="IPR006447">
    <property type="entry name" value="Myb_dom_plants"/>
</dbReference>
<dbReference type="FunFam" id="1.10.10.60:FF:000002">
    <property type="entry name" value="Myb family transcription factor"/>
    <property type="match status" value="1"/>
</dbReference>
<dbReference type="SUPFAM" id="SSF46689">
    <property type="entry name" value="Homeodomain-like"/>
    <property type="match status" value="1"/>
</dbReference>
<dbReference type="GeneID" id="104602537"/>
<dbReference type="InterPro" id="IPR001005">
    <property type="entry name" value="SANT/Myb"/>
</dbReference>
<dbReference type="OMA" id="QGYNRSH"/>
<evidence type="ECO:0000313" key="5">
    <source>
        <dbReference type="Proteomes" id="UP000189703"/>
    </source>
</evidence>
<evidence type="ECO:0000313" key="6">
    <source>
        <dbReference type="RefSeq" id="XP_010264566.1"/>
    </source>
</evidence>
<accession>A0A1U8ACI0</accession>
<feature type="region of interest" description="Disordered" evidence="4">
    <location>
        <begin position="1"/>
        <end position="75"/>
    </location>
</feature>
<keyword evidence="3" id="KW-0539">Nucleus</keyword>
<gene>
    <name evidence="6" type="primary">LOC104602537</name>
</gene>